<accession>A0A0D6LXI5</accession>
<reference evidence="2 3" key="1">
    <citation type="submission" date="2013-05" db="EMBL/GenBank/DDBJ databases">
        <title>Draft genome of the parasitic nematode Anyclostoma ceylanicum.</title>
        <authorList>
            <person name="Mitreva M."/>
        </authorList>
    </citation>
    <scope>NUCLEOTIDE SEQUENCE [LARGE SCALE GENOMIC DNA]</scope>
</reference>
<gene>
    <name evidence="2" type="ORF">ANCCEY_08569</name>
</gene>
<keyword evidence="3" id="KW-1185">Reference proteome</keyword>
<organism evidence="2 3">
    <name type="scientific">Ancylostoma ceylanicum</name>
    <dbReference type="NCBI Taxonomy" id="53326"/>
    <lineage>
        <taxon>Eukaryota</taxon>
        <taxon>Metazoa</taxon>
        <taxon>Ecdysozoa</taxon>
        <taxon>Nematoda</taxon>
        <taxon>Chromadorea</taxon>
        <taxon>Rhabditida</taxon>
        <taxon>Rhabditina</taxon>
        <taxon>Rhabditomorpha</taxon>
        <taxon>Strongyloidea</taxon>
        <taxon>Ancylostomatidae</taxon>
        <taxon>Ancylostomatinae</taxon>
        <taxon>Ancylostoma</taxon>
    </lineage>
</organism>
<feature type="compositionally biased region" description="Polar residues" evidence="1">
    <location>
        <begin position="34"/>
        <end position="45"/>
    </location>
</feature>
<dbReference type="AlphaFoldDB" id="A0A0D6LXI5"/>
<name>A0A0D6LXI5_9BILA</name>
<evidence type="ECO:0000313" key="2">
    <source>
        <dbReference type="EMBL" id="EPB72332.1"/>
    </source>
</evidence>
<proteinExistence type="predicted"/>
<protein>
    <submittedName>
        <fullName evidence="2">Uncharacterized protein</fullName>
    </submittedName>
</protein>
<evidence type="ECO:0000256" key="1">
    <source>
        <dbReference type="SAM" id="MobiDB-lite"/>
    </source>
</evidence>
<feature type="region of interest" description="Disordered" evidence="1">
    <location>
        <begin position="28"/>
        <end position="48"/>
    </location>
</feature>
<dbReference type="EMBL" id="KE125053">
    <property type="protein sequence ID" value="EPB72332.1"/>
    <property type="molecule type" value="Genomic_DNA"/>
</dbReference>
<sequence length="66" mass="7256">MSMYAGGGMPGSQRPVNIRKTGIKQIRNCGEDGQQVNSPDDTSGDQFRFESRNLVAFVGQQPRDKP</sequence>
<evidence type="ECO:0000313" key="3">
    <source>
        <dbReference type="Proteomes" id="UP000054495"/>
    </source>
</evidence>
<dbReference type="Proteomes" id="UP000054495">
    <property type="component" value="Unassembled WGS sequence"/>
</dbReference>